<evidence type="ECO:0000256" key="1">
    <source>
        <dbReference type="SAM" id="Phobius"/>
    </source>
</evidence>
<keyword evidence="1" id="KW-0472">Membrane</keyword>
<evidence type="ECO:0000313" key="2">
    <source>
        <dbReference type="EMBL" id="SHL50000.1"/>
    </source>
</evidence>
<dbReference type="Proteomes" id="UP000184069">
    <property type="component" value="Unassembled WGS sequence"/>
</dbReference>
<dbReference type="STRING" id="1423959.SAMN05444407_104236"/>
<keyword evidence="1" id="KW-1133">Transmembrane helix</keyword>
<feature type="transmembrane region" description="Helical" evidence="1">
    <location>
        <begin position="12"/>
        <end position="29"/>
    </location>
</feature>
<dbReference type="AlphaFoldDB" id="A0A1M7B4U2"/>
<reference evidence="2 3" key="1">
    <citation type="submission" date="2016-11" db="EMBL/GenBank/DDBJ databases">
        <authorList>
            <person name="Jaros S."/>
            <person name="Januszkiewicz K."/>
            <person name="Wedrychowicz H."/>
        </authorList>
    </citation>
    <scope>NUCLEOTIDE SEQUENCE [LARGE SCALE GENOMIC DNA]</scope>
    <source>
        <strain evidence="2 3">DSM 27621</strain>
    </source>
</reference>
<sequence>MLIKEQFLGAAFFWYEPFSIVTFMFCIFPHKEEFQEVRKDGLL</sequence>
<organism evidence="2 3">
    <name type="scientific">Chryseobacterium contaminans</name>
    <dbReference type="NCBI Taxonomy" id="1423959"/>
    <lineage>
        <taxon>Bacteria</taxon>
        <taxon>Pseudomonadati</taxon>
        <taxon>Bacteroidota</taxon>
        <taxon>Flavobacteriia</taxon>
        <taxon>Flavobacteriales</taxon>
        <taxon>Weeksellaceae</taxon>
        <taxon>Chryseobacterium group</taxon>
        <taxon>Chryseobacterium</taxon>
    </lineage>
</organism>
<protein>
    <submittedName>
        <fullName evidence="2">Uncharacterized protein</fullName>
    </submittedName>
</protein>
<evidence type="ECO:0000313" key="3">
    <source>
        <dbReference type="Proteomes" id="UP000184069"/>
    </source>
</evidence>
<keyword evidence="1" id="KW-0812">Transmembrane</keyword>
<dbReference type="EMBL" id="FRBM01000004">
    <property type="protein sequence ID" value="SHL50000.1"/>
    <property type="molecule type" value="Genomic_DNA"/>
</dbReference>
<accession>A0A1M7B4U2</accession>
<gene>
    <name evidence="2" type="ORF">SAMN05444407_104236</name>
</gene>
<name>A0A1M7B4U2_9FLAO</name>
<proteinExistence type="predicted"/>